<dbReference type="InterPro" id="IPR050592">
    <property type="entry name" value="GDSL_lipolytic_enzyme"/>
</dbReference>
<keyword evidence="2" id="KW-0732">Signal</keyword>
<dbReference type="InterPro" id="IPR036514">
    <property type="entry name" value="SGNH_hydro_sf"/>
</dbReference>
<dbReference type="InterPro" id="IPR035669">
    <property type="entry name" value="SGNH_plant_lipase-like"/>
</dbReference>
<dbReference type="CDD" id="cd01837">
    <property type="entry name" value="SGNH_plant_lipase_like"/>
    <property type="match status" value="1"/>
</dbReference>
<protein>
    <submittedName>
        <fullName evidence="3">GDSL esterase lipase</fullName>
    </submittedName>
</protein>
<dbReference type="PANTHER" id="PTHR45642">
    <property type="entry name" value="GDSL ESTERASE/LIPASE EXL3"/>
    <property type="match status" value="1"/>
</dbReference>
<dbReference type="Pfam" id="PF00657">
    <property type="entry name" value="Lipase_GDSL"/>
    <property type="match status" value="1"/>
</dbReference>
<dbReference type="AlphaFoldDB" id="A0A9E7JRU2"/>
<dbReference type="PANTHER" id="PTHR45642:SF46">
    <property type="entry name" value="OS06G0636700 PROTEIN"/>
    <property type="match status" value="1"/>
</dbReference>
<feature type="signal peptide" evidence="2">
    <location>
        <begin position="1"/>
        <end position="16"/>
    </location>
</feature>
<dbReference type="Proteomes" id="UP001055439">
    <property type="component" value="Chromosome 2"/>
</dbReference>
<feature type="chain" id="PRO_5038572076" evidence="2">
    <location>
        <begin position="17"/>
        <end position="347"/>
    </location>
</feature>
<keyword evidence="4" id="KW-1185">Reference proteome</keyword>
<proteinExistence type="inferred from homology"/>
<evidence type="ECO:0000313" key="3">
    <source>
        <dbReference type="EMBL" id="URD90314.1"/>
    </source>
</evidence>
<dbReference type="OrthoDB" id="1600564at2759"/>
<evidence type="ECO:0000313" key="4">
    <source>
        <dbReference type="Proteomes" id="UP001055439"/>
    </source>
</evidence>
<name>A0A9E7JRU2_9LILI</name>
<gene>
    <name evidence="3" type="ORF">MUK42_26965</name>
</gene>
<reference evidence="3" key="1">
    <citation type="submission" date="2022-05" db="EMBL/GenBank/DDBJ databases">
        <title>The Musa troglodytarum L. genome provides insights into the mechanism of non-climacteric behaviour and enrichment of carotenoids.</title>
        <authorList>
            <person name="Wang J."/>
        </authorList>
    </citation>
    <scope>NUCLEOTIDE SEQUENCE</scope>
    <source>
        <tissue evidence="3">Leaf</tissue>
    </source>
</reference>
<dbReference type="FunFam" id="3.40.50.1110:FF:000003">
    <property type="entry name" value="GDSL esterase/lipase APG"/>
    <property type="match status" value="1"/>
</dbReference>
<dbReference type="EMBL" id="CP097504">
    <property type="protein sequence ID" value="URD90314.1"/>
    <property type="molecule type" value="Genomic_DNA"/>
</dbReference>
<dbReference type="GO" id="GO:0016788">
    <property type="term" value="F:hydrolase activity, acting on ester bonds"/>
    <property type="evidence" value="ECO:0007669"/>
    <property type="project" value="InterPro"/>
</dbReference>
<comment type="similarity">
    <text evidence="1">Belongs to the 'GDSL' lipolytic enzyme family.</text>
</comment>
<evidence type="ECO:0000256" key="2">
    <source>
        <dbReference type="SAM" id="SignalP"/>
    </source>
</evidence>
<dbReference type="InterPro" id="IPR001087">
    <property type="entry name" value="GDSL"/>
</dbReference>
<dbReference type="SUPFAM" id="SSF52266">
    <property type="entry name" value="SGNH hydrolase"/>
    <property type="match status" value="1"/>
</dbReference>
<dbReference type="Gene3D" id="3.40.50.1110">
    <property type="entry name" value="SGNH hydrolase"/>
    <property type="match status" value="1"/>
</dbReference>
<organism evidence="3 4">
    <name type="scientific">Musa troglodytarum</name>
    <name type="common">fe'i banana</name>
    <dbReference type="NCBI Taxonomy" id="320322"/>
    <lineage>
        <taxon>Eukaryota</taxon>
        <taxon>Viridiplantae</taxon>
        <taxon>Streptophyta</taxon>
        <taxon>Embryophyta</taxon>
        <taxon>Tracheophyta</taxon>
        <taxon>Spermatophyta</taxon>
        <taxon>Magnoliopsida</taxon>
        <taxon>Liliopsida</taxon>
        <taxon>Zingiberales</taxon>
        <taxon>Musaceae</taxon>
        <taxon>Musa</taxon>
    </lineage>
</organism>
<evidence type="ECO:0000256" key="1">
    <source>
        <dbReference type="ARBA" id="ARBA00008668"/>
    </source>
</evidence>
<sequence length="347" mass="38792">MVLGFLLFLLFFPSLAAPSRIPAIIVFGDSTVDAGNNNYVHTIARANFPPYGRDFPGGRATGRFCNGRLATDFVSESLGLPPTVPAYLDPAYSIKDFATGVCFASAATGLDTATSDVLVSPSCMAVEMEYFKEYKKRLTRYVGRKKAMHIIHEAVYIVSVGTNDFIENYYSPTSSRRKQFTVEEYEDFLIGLAARFLSKLHRQGARKISFTGFSPFGCLPSERATNFLGHGGCVEQYNKVAIDFNMKLQALIERLCASFPGLKLRFAPTYDLFLHVVQNPSSYGFENAIRGCCGTGRMEMGYFCNEWSRFTCEDPNKFVFWDSVHPSESLNRIFANQTLRTSLAEFL</sequence>
<accession>A0A9E7JRU2</accession>